<dbReference type="STRING" id="59561.AQZ59_00016"/>
<dbReference type="EC" id="1.1.1.276" evidence="4"/>
<evidence type="ECO:0000313" key="4">
    <source>
        <dbReference type="EMBL" id="KTF04716.1"/>
    </source>
</evidence>
<reference evidence="4 5" key="1">
    <citation type="submission" date="2015-11" db="EMBL/GenBank/DDBJ databases">
        <title>Draft Genome Sequence of the Type Strain Trueperella bernardiae LCDC 89-0504T, Isolated from Blood Culture.</title>
        <authorList>
            <person name="Bernier A.-M."/>
            <person name="Bernard K."/>
        </authorList>
    </citation>
    <scope>NUCLEOTIDE SEQUENCE [LARGE SCALE GENOMIC DNA]</scope>
    <source>
        <strain evidence="4 5">LCDC 89-0504</strain>
    </source>
</reference>
<dbReference type="RefSeq" id="WP_236698622.1">
    <property type="nucleotide sequence ID" value="NZ_CALTZF010000006.1"/>
</dbReference>
<accession>A0A0W1KMH6</accession>
<comment type="caution">
    <text evidence="4">The sequence shown here is derived from an EMBL/GenBank/DDBJ whole genome shotgun (WGS) entry which is preliminary data.</text>
</comment>
<dbReference type="InterPro" id="IPR036291">
    <property type="entry name" value="NAD(P)-bd_dom_sf"/>
</dbReference>
<evidence type="ECO:0000256" key="1">
    <source>
        <dbReference type="ARBA" id="ARBA00006484"/>
    </source>
</evidence>
<dbReference type="FunFam" id="3.40.50.720:FF:000047">
    <property type="entry name" value="NADP-dependent L-serine/L-allo-threonine dehydrogenase"/>
    <property type="match status" value="1"/>
</dbReference>
<dbReference type="EMBL" id="LNIZ01000001">
    <property type="protein sequence ID" value="KTF04716.1"/>
    <property type="molecule type" value="Genomic_DNA"/>
</dbReference>
<dbReference type="PANTHER" id="PTHR42901">
    <property type="entry name" value="ALCOHOL DEHYDROGENASE"/>
    <property type="match status" value="1"/>
</dbReference>
<dbReference type="PATRIC" id="fig|59561.3.peg.16"/>
<dbReference type="Proteomes" id="UP000054404">
    <property type="component" value="Unassembled WGS sequence"/>
</dbReference>
<evidence type="ECO:0000313" key="5">
    <source>
        <dbReference type="Proteomes" id="UP000054404"/>
    </source>
</evidence>
<keyword evidence="5" id="KW-1185">Reference proteome</keyword>
<dbReference type="PRINTS" id="PR00081">
    <property type="entry name" value="GDHRDH"/>
</dbReference>
<evidence type="ECO:0000256" key="2">
    <source>
        <dbReference type="ARBA" id="ARBA00023002"/>
    </source>
</evidence>
<gene>
    <name evidence="4" type="primary">sdh</name>
    <name evidence="4" type="ORF">AQZ59_00016</name>
</gene>
<dbReference type="PRINTS" id="PR00080">
    <property type="entry name" value="SDRFAMILY"/>
</dbReference>
<proteinExistence type="inferred from homology"/>
<dbReference type="Pfam" id="PF00106">
    <property type="entry name" value="adh_short"/>
    <property type="match status" value="1"/>
</dbReference>
<comment type="similarity">
    <text evidence="1 3">Belongs to the short-chain dehydrogenases/reductases (SDR) family.</text>
</comment>
<protein>
    <submittedName>
        <fullName evidence="4">Serine 3-dehydrogenase</fullName>
        <ecNumber evidence="4">1.1.1.276</ecNumber>
    </submittedName>
</protein>
<organism evidence="4 5">
    <name type="scientific">Trueperella bernardiae</name>
    <dbReference type="NCBI Taxonomy" id="59561"/>
    <lineage>
        <taxon>Bacteria</taxon>
        <taxon>Bacillati</taxon>
        <taxon>Actinomycetota</taxon>
        <taxon>Actinomycetes</taxon>
        <taxon>Actinomycetales</taxon>
        <taxon>Actinomycetaceae</taxon>
        <taxon>Trueperella</taxon>
    </lineage>
</organism>
<evidence type="ECO:0000256" key="3">
    <source>
        <dbReference type="RuleBase" id="RU000363"/>
    </source>
</evidence>
<name>A0A0W1KMH6_9ACTO</name>
<dbReference type="Gene3D" id="3.40.50.720">
    <property type="entry name" value="NAD(P)-binding Rossmann-like Domain"/>
    <property type="match status" value="1"/>
</dbReference>
<dbReference type="PANTHER" id="PTHR42901:SF1">
    <property type="entry name" value="ALCOHOL DEHYDROGENASE"/>
    <property type="match status" value="1"/>
</dbReference>
<dbReference type="InterPro" id="IPR002347">
    <property type="entry name" value="SDR_fam"/>
</dbReference>
<dbReference type="AlphaFoldDB" id="A0A0W1KMH6"/>
<sequence length="244" mass="25896">MTTALVTGASSGIGAAAVRAFAKDGVRVIATARREDRLRTLAEETGCEYLVADLLADGVDVIGRYLAAHGPVDVLINNAGGALGTDPVAEGNLDEWQRMYELNVLASLKVTQLVLPHMKENGGTLLYITSTAAHGTYPGGAGYTAAKHAERMIPATLRLELVGKPVRIIEIAPGMVHTEEFSLNRYHGDQAAADKVYEGVDKPLTAEDVAEAIRWSVSLPAHVNVDSMIIRPLAQASNTVVARS</sequence>
<dbReference type="GO" id="GO:0031132">
    <property type="term" value="F:serine 3-dehydrogenase activity"/>
    <property type="evidence" value="ECO:0007669"/>
    <property type="project" value="UniProtKB-EC"/>
</dbReference>
<dbReference type="SUPFAM" id="SSF51735">
    <property type="entry name" value="NAD(P)-binding Rossmann-fold domains"/>
    <property type="match status" value="1"/>
</dbReference>
<keyword evidence="2 4" id="KW-0560">Oxidoreductase</keyword>